<feature type="chain" id="PRO_5046455253" evidence="1">
    <location>
        <begin position="20"/>
        <end position="175"/>
    </location>
</feature>
<protein>
    <submittedName>
        <fullName evidence="2">Uncharacterized protein</fullName>
    </submittedName>
</protein>
<reference evidence="2 3" key="1">
    <citation type="submission" date="2024-02" db="EMBL/GenBank/DDBJ databases">
        <authorList>
            <person name="Daric V."/>
            <person name="Darras S."/>
        </authorList>
    </citation>
    <scope>NUCLEOTIDE SEQUENCE [LARGE SCALE GENOMIC DNA]</scope>
</reference>
<feature type="signal peptide" evidence="1">
    <location>
        <begin position="1"/>
        <end position="19"/>
    </location>
</feature>
<proteinExistence type="predicted"/>
<accession>A0ABP0FRK5</accession>
<organism evidence="2 3">
    <name type="scientific">Clavelina lepadiformis</name>
    <name type="common">Light-bulb sea squirt</name>
    <name type="synonym">Ascidia lepadiformis</name>
    <dbReference type="NCBI Taxonomy" id="159417"/>
    <lineage>
        <taxon>Eukaryota</taxon>
        <taxon>Metazoa</taxon>
        <taxon>Chordata</taxon>
        <taxon>Tunicata</taxon>
        <taxon>Ascidiacea</taxon>
        <taxon>Aplousobranchia</taxon>
        <taxon>Clavelinidae</taxon>
        <taxon>Clavelina</taxon>
    </lineage>
</organism>
<evidence type="ECO:0000313" key="2">
    <source>
        <dbReference type="EMBL" id="CAK8681082.1"/>
    </source>
</evidence>
<evidence type="ECO:0000313" key="3">
    <source>
        <dbReference type="Proteomes" id="UP001642483"/>
    </source>
</evidence>
<comment type="caution">
    <text evidence="2">The sequence shown here is derived from an EMBL/GenBank/DDBJ whole genome shotgun (WGS) entry which is preliminary data.</text>
</comment>
<gene>
    <name evidence="2" type="ORF">CVLEPA_LOCUS11320</name>
</gene>
<keyword evidence="1" id="KW-0732">Signal</keyword>
<sequence length="175" mass="20167">MYRFLLPTILIAVMETSHCKRLNGKQNCLKTETFNERTLKKSIRETKNNGKEMISASENISVQGYKVNVKKDVSNEDLSTSDDSVDTDEDEESHLQVIKRRKKVQQKRQELLQRLDLHQAVANFKATLKPVRVAPTASKTAKKRRGKALPARRKSLRLQNKPLIRKRLRSEMLAV</sequence>
<name>A0ABP0FRK5_CLALP</name>
<dbReference type="EMBL" id="CAWYQH010000079">
    <property type="protein sequence ID" value="CAK8681082.1"/>
    <property type="molecule type" value="Genomic_DNA"/>
</dbReference>
<dbReference type="Proteomes" id="UP001642483">
    <property type="component" value="Unassembled WGS sequence"/>
</dbReference>
<keyword evidence="3" id="KW-1185">Reference proteome</keyword>
<evidence type="ECO:0000256" key="1">
    <source>
        <dbReference type="SAM" id="SignalP"/>
    </source>
</evidence>